<reference evidence="1 2" key="1">
    <citation type="journal article" date="2017" name="Int. J. Syst. Evol. Microbiol.">
        <title>Solibacillus kalamii sp. nov., isolated from a high-efficiency particulate arrestance filter system used in the International Space Station.</title>
        <authorList>
            <person name="Checinska Sielaff A."/>
            <person name="Kumar R.M."/>
            <person name="Pal D."/>
            <person name="Mayilraj S."/>
            <person name="Venkateswaran K."/>
        </authorList>
    </citation>
    <scope>NUCLEOTIDE SEQUENCE [LARGE SCALE GENOMIC DNA]</scope>
    <source>
        <strain evidence="1 2">ISSFR-015</strain>
    </source>
</reference>
<dbReference type="Proteomes" id="UP000196594">
    <property type="component" value="Unassembled WGS sequence"/>
</dbReference>
<organism evidence="1 2">
    <name type="scientific">Solibacillus kalamii</name>
    <dbReference type="NCBI Taxonomy" id="1748298"/>
    <lineage>
        <taxon>Bacteria</taxon>
        <taxon>Bacillati</taxon>
        <taxon>Bacillota</taxon>
        <taxon>Bacilli</taxon>
        <taxon>Bacillales</taxon>
        <taxon>Caryophanaceae</taxon>
        <taxon>Solibacillus</taxon>
    </lineage>
</organism>
<protein>
    <submittedName>
        <fullName evidence="1">RNA methyltransferase</fullName>
    </submittedName>
</protein>
<comment type="caution">
    <text evidence="1">The sequence shown here is derived from an EMBL/GenBank/DDBJ whole genome shotgun (WGS) entry which is preliminary data.</text>
</comment>
<evidence type="ECO:0000313" key="1">
    <source>
        <dbReference type="EMBL" id="OUZ40338.1"/>
    </source>
</evidence>
<name>A0ABX3ZKS3_9BACL</name>
<dbReference type="EMBL" id="NHNT01000001">
    <property type="protein sequence ID" value="OUZ40338.1"/>
    <property type="molecule type" value="Genomic_DNA"/>
</dbReference>
<sequence>MKNLFPKNNKLQITSFMDIRYDGSYTIGDVTPTEYNCTTKDFTMYVHAGEVEVQHLFEEGFLIQCKNLQKLTIERNAK</sequence>
<dbReference type="GO" id="GO:0032259">
    <property type="term" value="P:methylation"/>
    <property type="evidence" value="ECO:0007669"/>
    <property type="project" value="UniProtKB-KW"/>
</dbReference>
<keyword evidence="1" id="KW-0808">Transferase</keyword>
<accession>A0ABX3ZKS3</accession>
<dbReference type="RefSeq" id="WP_008403137.1">
    <property type="nucleotide sequence ID" value="NZ_JAFBEY010000002.1"/>
</dbReference>
<proteinExistence type="predicted"/>
<keyword evidence="1" id="KW-0489">Methyltransferase</keyword>
<evidence type="ECO:0000313" key="2">
    <source>
        <dbReference type="Proteomes" id="UP000196594"/>
    </source>
</evidence>
<dbReference type="GO" id="GO:0008168">
    <property type="term" value="F:methyltransferase activity"/>
    <property type="evidence" value="ECO:0007669"/>
    <property type="project" value="UniProtKB-KW"/>
</dbReference>
<keyword evidence="2" id="KW-1185">Reference proteome</keyword>
<gene>
    <name evidence="1" type="ORF">CBM15_00345</name>
</gene>